<dbReference type="Gene3D" id="1.25.40.20">
    <property type="entry name" value="Ankyrin repeat-containing domain"/>
    <property type="match status" value="2"/>
</dbReference>
<keyword evidence="1" id="KW-0677">Repeat</keyword>
<dbReference type="PRINTS" id="PR01415">
    <property type="entry name" value="ANKYRIN"/>
</dbReference>
<dbReference type="Pfam" id="PF12796">
    <property type="entry name" value="Ank_2"/>
    <property type="match status" value="1"/>
</dbReference>
<dbReference type="EMBL" id="JBBYHR010000005">
    <property type="protein sequence ID" value="MEL1244818.1"/>
    <property type="molecule type" value="Genomic_DNA"/>
</dbReference>
<evidence type="ECO:0000256" key="1">
    <source>
        <dbReference type="ARBA" id="ARBA00022737"/>
    </source>
</evidence>
<organism evidence="4 5">
    <name type="scientific">Flavobacterium arundinis</name>
    <dbReference type="NCBI Taxonomy" id="3139143"/>
    <lineage>
        <taxon>Bacteria</taxon>
        <taxon>Pseudomonadati</taxon>
        <taxon>Bacteroidota</taxon>
        <taxon>Flavobacteriia</taxon>
        <taxon>Flavobacteriales</taxon>
        <taxon>Flavobacteriaceae</taxon>
        <taxon>Flavobacterium</taxon>
    </lineage>
</organism>
<keyword evidence="2 3" id="KW-0040">ANK repeat</keyword>
<dbReference type="InterPro" id="IPR036770">
    <property type="entry name" value="Ankyrin_rpt-contain_sf"/>
</dbReference>
<feature type="repeat" description="ANK" evidence="3">
    <location>
        <begin position="93"/>
        <end position="125"/>
    </location>
</feature>
<dbReference type="Proteomes" id="UP001464555">
    <property type="component" value="Unassembled WGS sequence"/>
</dbReference>
<dbReference type="SUPFAM" id="SSF48403">
    <property type="entry name" value="Ankyrin repeat"/>
    <property type="match status" value="1"/>
</dbReference>
<gene>
    <name evidence="4" type="ORF">AAEO56_11140</name>
</gene>
<dbReference type="PROSITE" id="PS50297">
    <property type="entry name" value="ANK_REP_REGION"/>
    <property type="match status" value="2"/>
</dbReference>
<protein>
    <submittedName>
        <fullName evidence="4">Ankyrin repeat domain-containing protein</fullName>
    </submittedName>
</protein>
<accession>A0ABU9HXC0</accession>
<proteinExistence type="predicted"/>
<evidence type="ECO:0000313" key="5">
    <source>
        <dbReference type="Proteomes" id="UP001464555"/>
    </source>
</evidence>
<feature type="repeat" description="ANK" evidence="3">
    <location>
        <begin position="126"/>
        <end position="158"/>
    </location>
</feature>
<name>A0ABU9HXC0_9FLAO</name>
<sequence length="182" mass="19526">MNIAMDNAASGNRLEDVKTLYNENDLLCEAIALASQNGHMETLEYLLTLNTTKEDRDKGLAEGLFYASQNGYLAVVELLLAEKAPLKRPGHGNTRTALHAAAGGGRNAVVVKLIDAGIKVDVLNADKCSPLFDAVGSKRVEAVKLLLERGADPDRKGRFGVTPKTLALQTGNEEIIALLNDK</sequence>
<dbReference type="InterPro" id="IPR002110">
    <property type="entry name" value="Ankyrin_rpt"/>
</dbReference>
<dbReference type="PROSITE" id="PS50088">
    <property type="entry name" value="ANK_REPEAT"/>
    <property type="match status" value="2"/>
</dbReference>
<dbReference type="PANTHER" id="PTHR24171:SF8">
    <property type="entry name" value="BRCA1-ASSOCIATED RING DOMAIN PROTEIN 1"/>
    <property type="match status" value="1"/>
</dbReference>
<comment type="caution">
    <text evidence="4">The sequence shown here is derived from an EMBL/GenBank/DDBJ whole genome shotgun (WGS) entry which is preliminary data.</text>
</comment>
<evidence type="ECO:0000256" key="2">
    <source>
        <dbReference type="ARBA" id="ARBA00023043"/>
    </source>
</evidence>
<keyword evidence="5" id="KW-1185">Reference proteome</keyword>
<evidence type="ECO:0000313" key="4">
    <source>
        <dbReference type="EMBL" id="MEL1244818.1"/>
    </source>
</evidence>
<reference evidence="4 5" key="1">
    <citation type="submission" date="2024-04" db="EMBL/GenBank/DDBJ databases">
        <title>Flavobacterium sp. DGU11 16S ribosomal RNA gene Genome sequencing and assembly.</title>
        <authorList>
            <person name="Park S."/>
        </authorList>
    </citation>
    <scope>NUCLEOTIDE SEQUENCE [LARGE SCALE GENOMIC DNA]</scope>
    <source>
        <strain evidence="4 5">DGU11</strain>
    </source>
</reference>
<evidence type="ECO:0000256" key="3">
    <source>
        <dbReference type="PROSITE-ProRule" id="PRU00023"/>
    </source>
</evidence>
<dbReference type="RefSeq" id="WP_341697133.1">
    <property type="nucleotide sequence ID" value="NZ_JBBYHR010000005.1"/>
</dbReference>
<dbReference type="PANTHER" id="PTHR24171">
    <property type="entry name" value="ANKYRIN REPEAT DOMAIN-CONTAINING PROTEIN 39-RELATED"/>
    <property type="match status" value="1"/>
</dbReference>
<dbReference type="SMART" id="SM00248">
    <property type="entry name" value="ANK"/>
    <property type="match status" value="4"/>
</dbReference>